<reference evidence="2 3" key="1">
    <citation type="submission" date="2020-10" db="EMBL/GenBank/DDBJ databases">
        <title>The genome sequence of Chitinilyticum litopenaei 4Y14.</title>
        <authorList>
            <person name="Liu Y."/>
        </authorList>
    </citation>
    <scope>NUCLEOTIDE SEQUENCE [LARGE SCALE GENOMIC DNA]</scope>
    <source>
        <strain evidence="2 3">4Y14</strain>
    </source>
</reference>
<dbReference type="Proteomes" id="UP000604481">
    <property type="component" value="Unassembled WGS sequence"/>
</dbReference>
<name>A0A8J7FRH5_9NEIS</name>
<dbReference type="PANTHER" id="PTHR41294:SF1">
    <property type="entry name" value="CADMIUM-INDUCED PROTEIN CADI"/>
    <property type="match status" value="1"/>
</dbReference>
<evidence type="ECO:0000313" key="3">
    <source>
        <dbReference type="Proteomes" id="UP000604481"/>
    </source>
</evidence>
<proteinExistence type="predicted"/>
<keyword evidence="3" id="KW-1185">Reference proteome</keyword>
<dbReference type="EMBL" id="JADFUA010000004">
    <property type="protein sequence ID" value="MBE9609531.1"/>
    <property type="molecule type" value="Genomic_DNA"/>
</dbReference>
<dbReference type="InterPro" id="IPR049789">
    <property type="entry name" value="ArsI/CadI-like"/>
</dbReference>
<feature type="domain" description="VOC" evidence="1">
    <location>
        <begin position="2"/>
        <end position="117"/>
    </location>
</feature>
<dbReference type="GO" id="GO:0046686">
    <property type="term" value="P:response to cadmium ion"/>
    <property type="evidence" value="ECO:0007669"/>
    <property type="project" value="TreeGrafter"/>
</dbReference>
<dbReference type="InterPro" id="IPR052393">
    <property type="entry name" value="Cadmium-induced_rsp"/>
</dbReference>
<dbReference type="SUPFAM" id="SSF54593">
    <property type="entry name" value="Glyoxalase/Bleomycin resistance protein/Dihydroxybiphenyl dioxygenase"/>
    <property type="match status" value="1"/>
</dbReference>
<dbReference type="Gene3D" id="3.10.180.10">
    <property type="entry name" value="2,3-Dihydroxybiphenyl 1,2-Dioxygenase, domain 1"/>
    <property type="match status" value="1"/>
</dbReference>
<dbReference type="NCBIfam" id="NF041414">
    <property type="entry name" value="ArsI_CadI_VOC"/>
    <property type="match status" value="1"/>
</dbReference>
<dbReference type="InterPro" id="IPR029068">
    <property type="entry name" value="Glyas_Bleomycin-R_OHBP_Dase"/>
</dbReference>
<comment type="caution">
    <text evidence="2">The sequence shown here is derived from an EMBL/GenBank/DDBJ whole genome shotgun (WGS) entry which is preliminary data.</text>
</comment>
<dbReference type="Pfam" id="PF00903">
    <property type="entry name" value="Glyoxalase"/>
    <property type="match status" value="1"/>
</dbReference>
<accession>A0A8J7FRH5</accession>
<sequence length="168" mass="18053">MKRFHVHIAVTDLTRSIDFYSKLFGESPVKVQPDYAKWMLDDPRVNFAISARGHAAGVNHFGMQADTAAELAELQGFADAASSNTALQQGETTCCYARSEKHWVLDPQGLAWEHFLTLSDTPTFGSDSANADGSCCSTLIDPSCAAVPSACCVPLSSANTAQTCCQQE</sequence>
<dbReference type="RefSeq" id="WP_194116053.1">
    <property type="nucleotide sequence ID" value="NZ_JADFUA010000004.1"/>
</dbReference>
<dbReference type="PANTHER" id="PTHR41294">
    <property type="entry name" value="CADMIUM-INDUCED PROTEIN CADI"/>
    <property type="match status" value="1"/>
</dbReference>
<protein>
    <submittedName>
        <fullName evidence="2">VOC family protein</fullName>
    </submittedName>
</protein>
<dbReference type="PROSITE" id="PS51819">
    <property type="entry name" value="VOC"/>
    <property type="match status" value="1"/>
</dbReference>
<organism evidence="2 3">
    <name type="scientific">Chitinilyticum piscinae</name>
    <dbReference type="NCBI Taxonomy" id="2866724"/>
    <lineage>
        <taxon>Bacteria</taxon>
        <taxon>Pseudomonadati</taxon>
        <taxon>Pseudomonadota</taxon>
        <taxon>Betaproteobacteria</taxon>
        <taxon>Neisseriales</taxon>
        <taxon>Chitinibacteraceae</taxon>
        <taxon>Chitinilyticum</taxon>
    </lineage>
</organism>
<evidence type="ECO:0000313" key="2">
    <source>
        <dbReference type="EMBL" id="MBE9609531.1"/>
    </source>
</evidence>
<dbReference type="InterPro" id="IPR004360">
    <property type="entry name" value="Glyas_Fos-R_dOase_dom"/>
</dbReference>
<dbReference type="AlphaFoldDB" id="A0A8J7FRH5"/>
<evidence type="ECO:0000259" key="1">
    <source>
        <dbReference type="PROSITE" id="PS51819"/>
    </source>
</evidence>
<gene>
    <name evidence="2" type="ORF">INR99_09215</name>
</gene>
<dbReference type="InterPro" id="IPR037523">
    <property type="entry name" value="VOC_core"/>
</dbReference>